<evidence type="ECO:0000313" key="6">
    <source>
        <dbReference type="EMBL" id="WDF68383.1"/>
    </source>
</evidence>
<dbReference type="PANTHER" id="PTHR43214">
    <property type="entry name" value="TWO-COMPONENT RESPONSE REGULATOR"/>
    <property type="match status" value="1"/>
</dbReference>
<dbReference type="PROSITE" id="PS50110">
    <property type="entry name" value="RESPONSE_REGULATORY"/>
    <property type="match status" value="1"/>
</dbReference>
<dbReference type="InterPro" id="IPR039420">
    <property type="entry name" value="WalR-like"/>
</dbReference>
<dbReference type="CDD" id="cd06170">
    <property type="entry name" value="LuxR_C_like"/>
    <property type="match status" value="1"/>
</dbReference>
<dbReference type="SMART" id="SM00421">
    <property type="entry name" value="HTH_LUXR"/>
    <property type="match status" value="1"/>
</dbReference>
<evidence type="ECO:0000313" key="7">
    <source>
        <dbReference type="Proteomes" id="UP001221558"/>
    </source>
</evidence>
<evidence type="ECO:0000259" key="5">
    <source>
        <dbReference type="PROSITE" id="PS50110"/>
    </source>
</evidence>
<dbReference type="InterPro" id="IPR000792">
    <property type="entry name" value="Tscrpt_reg_LuxR_C"/>
</dbReference>
<dbReference type="SMART" id="SM00448">
    <property type="entry name" value="REC"/>
    <property type="match status" value="1"/>
</dbReference>
<dbReference type="PRINTS" id="PR00038">
    <property type="entry name" value="HTHLUXR"/>
</dbReference>
<keyword evidence="1 3" id="KW-0597">Phosphoprotein</keyword>
<keyword evidence="2" id="KW-0238">DNA-binding</keyword>
<dbReference type="Pfam" id="PF00196">
    <property type="entry name" value="GerE"/>
    <property type="match status" value="1"/>
</dbReference>
<gene>
    <name evidence="6" type="ORF">PQ465_19075</name>
</gene>
<name>A0ABY7WJ38_9SPHI</name>
<dbReference type="RefSeq" id="WP_274267116.1">
    <property type="nucleotide sequence ID" value="NZ_CP117880.1"/>
</dbReference>
<dbReference type="InterPro" id="IPR001789">
    <property type="entry name" value="Sig_transdc_resp-reg_receiver"/>
</dbReference>
<accession>A0ABY7WJ38</accession>
<organism evidence="6 7">
    <name type="scientific">Sphingobacterium oryzagri</name>
    <dbReference type="NCBI Taxonomy" id="3025669"/>
    <lineage>
        <taxon>Bacteria</taxon>
        <taxon>Pseudomonadati</taxon>
        <taxon>Bacteroidota</taxon>
        <taxon>Sphingobacteriia</taxon>
        <taxon>Sphingobacteriales</taxon>
        <taxon>Sphingobacteriaceae</taxon>
        <taxon>Sphingobacterium</taxon>
    </lineage>
</organism>
<evidence type="ECO:0000259" key="4">
    <source>
        <dbReference type="PROSITE" id="PS50043"/>
    </source>
</evidence>
<keyword evidence="7" id="KW-1185">Reference proteome</keyword>
<feature type="domain" description="HTH luxR-type" evidence="4">
    <location>
        <begin position="153"/>
        <end position="217"/>
    </location>
</feature>
<dbReference type="CDD" id="cd17535">
    <property type="entry name" value="REC_NarL-like"/>
    <property type="match status" value="1"/>
</dbReference>
<dbReference type="PROSITE" id="PS00622">
    <property type="entry name" value="HTH_LUXR_1"/>
    <property type="match status" value="1"/>
</dbReference>
<evidence type="ECO:0000256" key="2">
    <source>
        <dbReference type="ARBA" id="ARBA00023125"/>
    </source>
</evidence>
<proteinExistence type="predicted"/>
<dbReference type="Proteomes" id="UP001221558">
    <property type="component" value="Chromosome"/>
</dbReference>
<feature type="domain" description="Response regulatory" evidence="5">
    <location>
        <begin position="11"/>
        <end position="127"/>
    </location>
</feature>
<reference evidence="6 7" key="1">
    <citation type="submission" date="2023-02" db="EMBL/GenBank/DDBJ databases">
        <title>Genome sequence of Sphingobacterium sp. KACC 22765.</title>
        <authorList>
            <person name="Kim S."/>
            <person name="Heo J."/>
            <person name="Kwon S.-W."/>
        </authorList>
    </citation>
    <scope>NUCLEOTIDE SEQUENCE [LARGE SCALE GENOMIC DNA]</scope>
    <source>
        <strain evidence="6 7">KACC 22765</strain>
    </source>
</reference>
<dbReference type="Gene3D" id="3.40.50.2300">
    <property type="match status" value="1"/>
</dbReference>
<dbReference type="PROSITE" id="PS50043">
    <property type="entry name" value="HTH_LUXR_2"/>
    <property type="match status" value="1"/>
</dbReference>
<dbReference type="SUPFAM" id="SSF52172">
    <property type="entry name" value="CheY-like"/>
    <property type="match status" value="1"/>
</dbReference>
<evidence type="ECO:0000256" key="1">
    <source>
        <dbReference type="ARBA" id="ARBA00022553"/>
    </source>
</evidence>
<evidence type="ECO:0000256" key="3">
    <source>
        <dbReference type="PROSITE-ProRule" id="PRU00169"/>
    </source>
</evidence>
<dbReference type="InterPro" id="IPR011006">
    <property type="entry name" value="CheY-like_superfamily"/>
</dbReference>
<feature type="modified residue" description="4-aspartylphosphate" evidence="3">
    <location>
        <position position="62"/>
    </location>
</feature>
<dbReference type="SUPFAM" id="SSF46894">
    <property type="entry name" value="C-terminal effector domain of the bipartite response regulators"/>
    <property type="match status" value="1"/>
</dbReference>
<dbReference type="InterPro" id="IPR058245">
    <property type="entry name" value="NreC/VraR/RcsB-like_REC"/>
</dbReference>
<dbReference type="InterPro" id="IPR016032">
    <property type="entry name" value="Sig_transdc_resp-reg_C-effctor"/>
</dbReference>
<protein>
    <submittedName>
        <fullName evidence="6">Response regulator transcription factor</fullName>
    </submittedName>
</protein>
<dbReference type="Pfam" id="PF00072">
    <property type="entry name" value="Response_reg"/>
    <property type="match status" value="1"/>
</dbReference>
<sequence length="217" mass="24694">MDTQIVKEKYRLAIIEDRQPVLDSLIHFFKDSAYFDLQLASNSFEGLTDAWKTQTLDIVLSDIGLPGRSGIEVTWYVKRRAPEIQVVLFTVFDNKDAVFQALCAGATGYLLKSTPLPEMEERLLEVMQGGSVMSPQVARLVFEHFNPALGLQKQDNTQQLTPREVEIVTMLQTGASYKDVSTKLFISVDTVKYHIRNIYKKLQVSSRSELILKYKLL</sequence>
<dbReference type="EMBL" id="CP117880">
    <property type="protein sequence ID" value="WDF68383.1"/>
    <property type="molecule type" value="Genomic_DNA"/>
</dbReference>